<dbReference type="Proteomes" id="UP000031443">
    <property type="component" value="Unassembled WGS sequence"/>
</dbReference>
<name>M7AXF4_CHEMY</name>
<dbReference type="AlphaFoldDB" id="M7AXF4"/>
<proteinExistence type="predicted"/>
<gene>
    <name evidence="2" type="ORF">UY3_12708</name>
</gene>
<feature type="compositionally biased region" description="Acidic residues" evidence="1">
    <location>
        <begin position="82"/>
        <end position="96"/>
    </location>
</feature>
<evidence type="ECO:0000256" key="1">
    <source>
        <dbReference type="SAM" id="MobiDB-lite"/>
    </source>
</evidence>
<feature type="region of interest" description="Disordered" evidence="1">
    <location>
        <begin position="76"/>
        <end position="149"/>
    </location>
</feature>
<keyword evidence="3" id="KW-1185">Reference proteome</keyword>
<accession>M7AXF4</accession>
<protein>
    <submittedName>
        <fullName evidence="2">Uncharacterized protein</fullName>
    </submittedName>
</protein>
<evidence type="ECO:0000313" key="2">
    <source>
        <dbReference type="EMBL" id="EMP30196.1"/>
    </source>
</evidence>
<sequence length="149" mass="16196">MTKRGHDRDTLQPRVKVKELQNAYHKAQEANRCSSAAPTSCRFYKELDAILGGNPTSTAKASVDTSLACVPVESGLSKEGEILDEEGEPEAEDDLEARDACSQELFSPPKEPSQSQLSELGEVQTGEEAPAPRALAERERVNDALEVQL</sequence>
<dbReference type="PANTHER" id="PTHR47595">
    <property type="entry name" value="HEAT SHOCK 70 KDA PROTEIN 14"/>
    <property type="match status" value="1"/>
</dbReference>
<organism evidence="2 3">
    <name type="scientific">Chelonia mydas</name>
    <name type="common">Green sea-turtle</name>
    <name type="synonym">Chelonia agassizi</name>
    <dbReference type="NCBI Taxonomy" id="8469"/>
    <lineage>
        <taxon>Eukaryota</taxon>
        <taxon>Metazoa</taxon>
        <taxon>Chordata</taxon>
        <taxon>Craniata</taxon>
        <taxon>Vertebrata</taxon>
        <taxon>Euteleostomi</taxon>
        <taxon>Archelosauria</taxon>
        <taxon>Testudinata</taxon>
        <taxon>Testudines</taxon>
        <taxon>Cryptodira</taxon>
        <taxon>Durocryptodira</taxon>
        <taxon>Americhelydia</taxon>
        <taxon>Chelonioidea</taxon>
        <taxon>Cheloniidae</taxon>
        <taxon>Chelonia</taxon>
    </lineage>
</organism>
<dbReference type="PANTHER" id="PTHR47595:SF1">
    <property type="entry name" value="MYB_SANT-LIKE DNA-BINDING DOMAIN-CONTAINING PROTEIN"/>
    <property type="match status" value="1"/>
</dbReference>
<evidence type="ECO:0000313" key="3">
    <source>
        <dbReference type="Proteomes" id="UP000031443"/>
    </source>
</evidence>
<dbReference type="EMBL" id="KB551348">
    <property type="protein sequence ID" value="EMP30196.1"/>
    <property type="molecule type" value="Genomic_DNA"/>
</dbReference>
<reference evidence="3" key="1">
    <citation type="journal article" date="2013" name="Nat. Genet.">
        <title>The draft genomes of soft-shell turtle and green sea turtle yield insights into the development and evolution of the turtle-specific body plan.</title>
        <authorList>
            <person name="Wang Z."/>
            <person name="Pascual-Anaya J."/>
            <person name="Zadissa A."/>
            <person name="Li W."/>
            <person name="Niimura Y."/>
            <person name="Huang Z."/>
            <person name="Li C."/>
            <person name="White S."/>
            <person name="Xiong Z."/>
            <person name="Fang D."/>
            <person name="Wang B."/>
            <person name="Ming Y."/>
            <person name="Chen Y."/>
            <person name="Zheng Y."/>
            <person name="Kuraku S."/>
            <person name="Pignatelli M."/>
            <person name="Herrero J."/>
            <person name="Beal K."/>
            <person name="Nozawa M."/>
            <person name="Li Q."/>
            <person name="Wang J."/>
            <person name="Zhang H."/>
            <person name="Yu L."/>
            <person name="Shigenobu S."/>
            <person name="Wang J."/>
            <person name="Liu J."/>
            <person name="Flicek P."/>
            <person name="Searle S."/>
            <person name="Wang J."/>
            <person name="Kuratani S."/>
            <person name="Yin Y."/>
            <person name="Aken B."/>
            <person name="Zhang G."/>
            <person name="Irie N."/>
        </authorList>
    </citation>
    <scope>NUCLEOTIDE SEQUENCE [LARGE SCALE GENOMIC DNA]</scope>
</reference>